<sequence length="594" mass="66653">MPFRRTSPMSNDNRLPVSDDIIDRILLFSPTFSSLQATILTCKSFYHVFQTHPKSIVRAVASNITGPALPQALECIRHPDIAKCSHRFRPPTHWGESDEEDEDEEDGGGGGGSEHSSDDDDDDDDNARAKRFEGLVQETNEQRSRSEENNTRPVGDGTEDILSAPITIEETYKILANAKVVARLEDLFSFRYINRSFSTSQLSASESRDFRVAVYHFMLYSSIFHPGTWNLSSDSEDNDDDDNANDNANRTSANAVAKNREMLEKRKRFLSRFSTPDLLQMHSVAEFLKEILSWCVRASGYPPEICDIALAAGPARIIQCYNNQNEGLAPLEDILDFFEEELEFHPMVAGYLSLPLEKNLESRGVKPPPKDFTHWYSISGRAEESNSQCTRCHHSFGFELFTRSTFTELATTTTTTTSPFPRLLDTTPNYSFYSSFLPPHPSCLKNNLQHNTPESESLRAEATKHGRGLLLRIWDDLWTWGLVKQETPFVGQYDGVGTVTAAAMATIAGAMGTATTMGMSGATMAGAGVLPDWKEDDYLCQSCFKSFLIENLWVWLRQVKANSAPLAENCWYGYNCRTQTHNLAHAQKLNVHDS</sequence>
<protein>
    <recommendedName>
        <fullName evidence="4">Aprataxin and PNK-like factor PBZ domain-containing protein</fullName>
    </recommendedName>
</protein>
<organism evidence="2 3">
    <name type="scientific">Lentinula lateritia</name>
    <dbReference type="NCBI Taxonomy" id="40482"/>
    <lineage>
        <taxon>Eukaryota</taxon>
        <taxon>Fungi</taxon>
        <taxon>Dikarya</taxon>
        <taxon>Basidiomycota</taxon>
        <taxon>Agaricomycotina</taxon>
        <taxon>Agaricomycetes</taxon>
        <taxon>Agaricomycetidae</taxon>
        <taxon>Agaricales</taxon>
        <taxon>Marasmiineae</taxon>
        <taxon>Omphalotaceae</taxon>
        <taxon>Lentinula</taxon>
    </lineage>
</organism>
<reference evidence="2" key="2">
    <citation type="journal article" date="2023" name="Proc. Natl. Acad. Sci. U.S.A.">
        <title>A global phylogenomic analysis of the shiitake genus Lentinula.</title>
        <authorList>
            <person name="Sierra-Patev S."/>
            <person name="Min B."/>
            <person name="Naranjo-Ortiz M."/>
            <person name="Looney B."/>
            <person name="Konkel Z."/>
            <person name="Slot J.C."/>
            <person name="Sakamoto Y."/>
            <person name="Steenwyk J.L."/>
            <person name="Rokas A."/>
            <person name="Carro J."/>
            <person name="Camarero S."/>
            <person name="Ferreira P."/>
            <person name="Molpeceres G."/>
            <person name="Ruiz-Duenas F.J."/>
            <person name="Serrano A."/>
            <person name="Henrissat B."/>
            <person name="Drula E."/>
            <person name="Hughes K.W."/>
            <person name="Mata J.L."/>
            <person name="Ishikawa N.K."/>
            <person name="Vargas-Isla R."/>
            <person name="Ushijima S."/>
            <person name="Smith C.A."/>
            <person name="Donoghue J."/>
            <person name="Ahrendt S."/>
            <person name="Andreopoulos W."/>
            <person name="He G."/>
            <person name="LaButti K."/>
            <person name="Lipzen A."/>
            <person name="Ng V."/>
            <person name="Riley R."/>
            <person name="Sandor L."/>
            <person name="Barry K."/>
            <person name="Martinez A.T."/>
            <person name="Xiao Y."/>
            <person name="Gibbons J.G."/>
            <person name="Terashima K."/>
            <person name="Grigoriev I.V."/>
            <person name="Hibbett D."/>
        </authorList>
    </citation>
    <scope>NUCLEOTIDE SEQUENCE</scope>
    <source>
        <strain evidence="2">Sp2 HRB7682 ss15</strain>
    </source>
</reference>
<evidence type="ECO:0000313" key="2">
    <source>
        <dbReference type="EMBL" id="KAJ4465835.1"/>
    </source>
</evidence>
<dbReference type="Proteomes" id="UP001150238">
    <property type="component" value="Unassembled WGS sequence"/>
</dbReference>
<feature type="region of interest" description="Disordered" evidence="1">
    <location>
        <begin position="86"/>
        <end position="159"/>
    </location>
</feature>
<feature type="compositionally biased region" description="Basic and acidic residues" evidence="1">
    <location>
        <begin position="140"/>
        <end position="150"/>
    </location>
</feature>
<gene>
    <name evidence="2" type="ORF">C8J55DRAFT_247141</name>
</gene>
<comment type="caution">
    <text evidence="2">The sequence shown here is derived from an EMBL/GenBank/DDBJ whole genome shotgun (WGS) entry which is preliminary data.</text>
</comment>
<evidence type="ECO:0000256" key="1">
    <source>
        <dbReference type="SAM" id="MobiDB-lite"/>
    </source>
</evidence>
<feature type="compositionally biased region" description="Acidic residues" evidence="1">
    <location>
        <begin position="97"/>
        <end position="107"/>
    </location>
</feature>
<feature type="compositionally biased region" description="Acidic residues" evidence="1">
    <location>
        <begin position="234"/>
        <end position="244"/>
    </location>
</feature>
<accession>A0A9W8ZTC2</accession>
<feature type="region of interest" description="Disordered" evidence="1">
    <location>
        <begin position="233"/>
        <end position="257"/>
    </location>
</feature>
<evidence type="ECO:0008006" key="4">
    <source>
        <dbReference type="Google" id="ProtNLM"/>
    </source>
</evidence>
<dbReference type="AlphaFoldDB" id="A0A9W8ZTC2"/>
<name>A0A9W8ZTC2_9AGAR</name>
<proteinExistence type="predicted"/>
<reference evidence="2" key="1">
    <citation type="submission" date="2022-08" db="EMBL/GenBank/DDBJ databases">
        <authorList>
            <consortium name="DOE Joint Genome Institute"/>
            <person name="Min B."/>
            <person name="Riley R."/>
            <person name="Sierra-Patev S."/>
            <person name="Naranjo-Ortiz M."/>
            <person name="Looney B."/>
            <person name="Konkel Z."/>
            <person name="Slot J.C."/>
            <person name="Sakamoto Y."/>
            <person name="Steenwyk J.L."/>
            <person name="Rokas A."/>
            <person name="Carro J."/>
            <person name="Camarero S."/>
            <person name="Ferreira P."/>
            <person name="Molpeceres G."/>
            <person name="Ruiz-Duenas F.J."/>
            <person name="Serrano A."/>
            <person name="Henrissat B."/>
            <person name="Drula E."/>
            <person name="Hughes K.W."/>
            <person name="Mata J.L."/>
            <person name="Ishikawa N.K."/>
            <person name="Vargas-Isla R."/>
            <person name="Ushijima S."/>
            <person name="Smith C.A."/>
            <person name="Ahrendt S."/>
            <person name="Andreopoulos W."/>
            <person name="He G."/>
            <person name="Labutti K."/>
            <person name="Lipzen A."/>
            <person name="Ng V."/>
            <person name="Sandor L."/>
            <person name="Barry K."/>
            <person name="Martinez A.T."/>
            <person name="Xiao Y."/>
            <person name="Gibbons J.G."/>
            <person name="Terashima K."/>
            <person name="Hibbett D.S."/>
            <person name="Grigoriev I.V."/>
        </authorList>
    </citation>
    <scope>NUCLEOTIDE SEQUENCE</scope>
    <source>
        <strain evidence="2">Sp2 HRB7682 ss15</strain>
    </source>
</reference>
<dbReference type="EMBL" id="JANVFS010000048">
    <property type="protein sequence ID" value="KAJ4465835.1"/>
    <property type="molecule type" value="Genomic_DNA"/>
</dbReference>
<evidence type="ECO:0000313" key="3">
    <source>
        <dbReference type="Proteomes" id="UP001150238"/>
    </source>
</evidence>
<feature type="compositionally biased region" description="Low complexity" evidence="1">
    <location>
        <begin position="245"/>
        <end position="255"/>
    </location>
</feature>